<dbReference type="EMBL" id="CAKKLH010000307">
    <property type="protein sequence ID" value="CAH0110809.1"/>
    <property type="molecule type" value="Genomic_DNA"/>
</dbReference>
<dbReference type="PANTHER" id="PTHR33099:SF7">
    <property type="entry name" value="MYND-TYPE DOMAIN-CONTAINING PROTEIN"/>
    <property type="match status" value="1"/>
</dbReference>
<dbReference type="Proteomes" id="UP000789390">
    <property type="component" value="Unassembled WGS sequence"/>
</dbReference>
<sequence>MKRARSMMGAPQDAPVCAKVSSSKQIIDRKQLAEAVKMLKKQQSVEFALGKQILGNEILNAFKIETLGDIPIPVSLENVERIKQLPYEAHNKKQNGQMYDCSLVKTWQIDSSKVLLTTPGSVDIPTIIAAHLGLPTKSLTTEVKLDKIILWENGGPQHESQLNSKNKFGSFGTAILQLPLEGGHEGGRYKVEYKGINKVFESHENSDQLFYLSSFYGDCKHVMEPLTRGWKLVLVFNLVWEDAKISETLQDFPTFLSAVKEVQKALTPWISQEEGNMETENITDIGKSIEKNEESPIKPFVPLKDTADSSNDSEDEGPDSSDYYLQFDLSTEALKEQMLYFVLKEKYDVNNISIRRLQGEDRKLAHLLESCRFLDVHLAMVTLKNVNEEINGWSRCSQEMVSAKVTQIVDSNDAPINLRLPLNWYKQRVGPLRKLLTSRGETPDREKRTYNTIQAQEKDDCSDIEEEEDDDYEDCDSEEENDLSGIVIRNQYFYHFILVIWPKHLTYQMYSRYGLHSLIDRMENSLNSTPIERKVEARQESIQELQKIISFCQAHPKTDLSYTNEKGRKPGELTYRLLRFCIALRAREEGLLLLKMMSQGFEGIKSEEVAQAIVEFLCQVSGWDDCADLIKPMLTPEKIFKQLLPVTKLGQYLFDANCLEEAKTVADWISSSLLDLNPKSPQNFRQNEVYSYVNLIVSLESKPITSNLERMKCFVSLFPKLERYVQSHLILDLGAENNSFLFSSNESCQFLYLELFKAFLDCDLHCCYCDDRMCDVLKSYVRLGNAELLKTLISNVCRVSTTSETSAKPSKTSLLEPLLSSAFFWELGSSFNSSAACMEWYRDTCKIFLSQDFVTPFNSTMDVKLKIVNCLLLLNDDQSWQSFALKICEFFPHHKTFEFLGVFLKNVEIQQALLQSSSGFASFTRLIDHCTERWKSVKEPNKFSWEQPEAYLPDYPKVEAFLRSPEQQSLTYTEPYFTEISDARFVAKKLKKLQKLNGFSISVKLKGNRKSYACVITKKRSHYECVKKNYHACKSDLEELVKLRGKLSEEYQKLQKIDDGGSNDIVMSE</sequence>
<evidence type="ECO:0000313" key="3">
    <source>
        <dbReference type="Proteomes" id="UP000789390"/>
    </source>
</evidence>
<gene>
    <name evidence="2" type="ORF">DGAL_LOCUS14413</name>
</gene>
<organism evidence="2 3">
    <name type="scientific">Daphnia galeata</name>
    <dbReference type="NCBI Taxonomy" id="27404"/>
    <lineage>
        <taxon>Eukaryota</taxon>
        <taxon>Metazoa</taxon>
        <taxon>Ecdysozoa</taxon>
        <taxon>Arthropoda</taxon>
        <taxon>Crustacea</taxon>
        <taxon>Branchiopoda</taxon>
        <taxon>Diplostraca</taxon>
        <taxon>Cladocera</taxon>
        <taxon>Anomopoda</taxon>
        <taxon>Daphniidae</taxon>
        <taxon>Daphnia</taxon>
    </lineage>
</organism>
<feature type="region of interest" description="Disordered" evidence="1">
    <location>
        <begin position="457"/>
        <end position="477"/>
    </location>
</feature>
<evidence type="ECO:0000256" key="1">
    <source>
        <dbReference type="SAM" id="MobiDB-lite"/>
    </source>
</evidence>
<reference evidence="2" key="1">
    <citation type="submission" date="2021-11" db="EMBL/GenBank/DDBJ databases">
        <authorList>
            <person name="Schell T."/>
        </authorList>
    </citation>
    <scope>NUCLEOTIDE SEQUENCE</scope>
    <source>
        <strain evidence="2">M5</strain>
    </source>
</reference>
<feature type="region of interest" description="Disordered" evidence="1">
    <location>
        <begin position="299"/>
        <end position="321"/>
    </location>
</feature>
<proteinExistence type="predicted"/>
<dbReference type="OrthoDB" id="6768877at2759"/>
<dbReference type="AlphaFoldDB" id="A0A8J2S577"/>
<accession>A0A8J2S577</accession>
<comment type="caution">
    <text evidence="2">The sequence shown here is derived from an EMBL/GenBank/DDBJ whole genome shotgun (WGS) entry which is preliminary data.</text>
</comment>
<evidence type="ECO:0000313" key="2">
    <source>
        <dbReference type="EMBL" id="CAH0110809.1"/>
    </source>
</evidence>
<feature type="compositionally biased region" description="Acidic residues" evidence="1">
    <location>
        <begin position="462"/>
        <end position="477"/>
    </location>
</feature>
<name>A0A8J2S577_9CRUS</name>
<protein>
    <submittedName>
        <fullName evidence="2">Uncharacterized protein</fullName>
    </submittedName>
</protein>
<keyword evidence="3" id="KW-1185">Reference proteome</keyword>
<dbReference type="PANTHER" id="PTHR33099">
    <property type="entry name" value="FE2OG DIOXYGENASE DOMAIN-CONTAINING PROTEIN"/>
    <property type="match status" value="1"/>
</dbReference>